<dbReference type="SUPFAM" id="SSF52200">
    <property type="entry name" value="Toll/Interleukin receptor TIR domain"/>
    <property type="match status" value="1"/>
</dbReference>
<comment type="subcellular location">
    <subcellularLocation>
        <location evidence="1">Cytoplasm</location>
        <location evidence="1">Cytoskeleton</location>
        <location evidence="1">Cilium axoneme</location>
    </subcellularLocation>
</comment>
<evidence type="ECO:0000256" key="3">
    <source>
        <dbReference type="ARBA" id="ARBA00022614"/>
    </source>
</evidence>
<evidence type="ECO:0000256" key="1">
    <source>
        <dbReference type="ARBA" id="ARBA00004430"/>
    </source>
</evidence>
<evidence type="ECO:0000256" key="4">
    <source>
        <dbReference type="ARBA" id="ARBA00022737"/>
    </source>
</evidence>
<accession>A0AAW1PXD7</accession>
<dbReference type="Gene3D" id="3.80.10.10">
    <property type="entry name" value="Ribonuclease Inhibitor"/>
    <property type="match status" value="2"/>
</dbReference>
<keyword evidence="3" id="KW-0433">Leucine-rich repeat</keyword>
<dbReference type="EMBL" id="JALJOR010000007">
    <property type="protein sequence ID" value="KAK9814455.1"/>
    <property type="molecule type" value="Genomic_DNA"/>
</dbReference>
<evidence type="ECO:0000313" key="6">
    <source>
        <dbReference type="Proteomes" id="UP001489004"/>
    </source>
</evidence>
<dbReference type="GO" id="GO:0005634">
    <property type="term" value="C:nucleus"/>
    <property type="evidence" value="ECO:0007669"/>
    <property type="project" value="TreeGrafter"/>
</dbReference>
<evidence type="ECO:0000256" key="2">
    <source>
        <dbReference type="ARBA" id="ARBA00022468"/>
    </source>
</evidence>
<comment type="caution">
    <text evidence="5">The sequence shown here is derived from an EMBL/GenBank/DDBJ whole genome shotgun (WGS) entry which is preliminary data.</text>
</comment>
<dbReference type="GO" id="GO:0005930">
    <property type="term" value="C:axoneme"/>
    <property type="evidence" value="ECO:0007669"/>
    <property type="project" value="UniProtKB-SubCell"/>
</dbReference>
<dbReference type="GO" id="GO:0005829">
    <property type="term" value="C:cytosol"/>
    <property type="evidence" value="ECO:0007669"/>
    <property type="project" value="TreeGrafter"/>
</dbReference>
<dbReference type="InterPro" id="IPR035897">
    <property type="entry name" value="Toll_tir_struct_dom_sf"/>
</dbReference>
<dbReference type="GO" id="GO:0031267">
    <property type="term" value="F:small GTPase binding"/>
    <property type="evidence" value="ECO:0007669"/>
    <property type="project" value="TreeGrafter"/>
</dbReference>
<reference evidence="5 6" key="1">
    <citation type="journal article" date="2024" name="Nat. Commun.">
        <title>Phylogenomics reveals the evolutionary origins of lichenization in chlorophyte algae.</title>
        <authorList>
            <person name="Puginier C."/>
            <person name="Libourel C."/>
            <person name="Otte J."/>
            <person name="Skaloud P."/>
            <person name="Haon M."/>
            <person name="Grisel S."/>
            <person name="Petersen M."/>
            <person name="Berrin J.G."/>
            <person name="Delaux P.M."/>
            <person name="Dal Grande F."/>
            <person name="Keller J."/>
        </authorList>
    </citation>
    <scope>NUCLEOTIDE SEQUENCE [LARGE SCALE GENOMIC DNA]</scope>
    <source>
        <strain evidence="5 6">SAG 2043</strain>
    </source>
</reference>
<dbReference type="Gene3D" id="3.40.50.10140">
    <property type="entry name" value="Toll/interleukin-1 receptor homology (TIR) domain"/>
    <property type="match status" value="1"/>
</dbReference>
<keyword evidence="4" id="KW-0677">Repeat</keyword>
<sequence>MTAAAQANTDADAPVALHFTGQGLQALAKQSIVLHTILQNAADALWASAALGESPQAEFAAQTVVKLLGGTSAASNTLARRFTSNGTSRQTLAATLPELIAEDIATLGCQAVDAVGEPTTQAQHAQQQHSMAAQDMQDIVDLLLPENQQPEVVICCSATGVDANTQLLPRLQHTQHFSVWSSTSEPPASQHMVLSQIASCQKAVIFILSANCWEDRQLLAGMRVATRVGKHYLLVHDADSCRFPDPSQFPADVRDMFDKKAVTYLSAYADFDANLIAEEIYTDEADVAPPPVADLERQQSQAAMAEVLQGAPAYLASLGLAFRAFLSHRRLTAQGAVGRIYSEVGKTYRMFLDSEAKFLLHNLRELVQATHTFIFFMSEGILESHFCLEEFNTAVEAHKPIVLVSMADYHLPSQLPAGLPPQSQAALLAAWEQRLVYHAEHFKPFIERLQQRLGMPDAVLDKLPRNCITAMVQPDSTQAVDLVSLASPACKYVVFDEWAPAPVDSEWLPLLTGLMQPGALIEEVCGPKYPYRNIKVDQQVPVGKMRAGELAEIPPGGYNMAPHVLTMFAAAALQSPSAVLTSVALCIKSLEETKALAAGLAVNTTITTLYLESTFGEPALSDDGTAVLAWAIQCNASLTSLHFGWSIATAGGLALASAFARNPRKLQQLNLDSNELMGPTVAVAMAAAIGKCKKLTLLNLSKTAMQAEGHLAMAHAVKIHPSLTEVNVAANRLSERQEEVGRAWGEALASSCSLASFCIDRCDMGTAGMTALLSSLAASTTSMLKDIRLSDNDVDSQDEPLKAAVAAVKANPNLQALAEHLDAAFAAIAE</sequence>
<dbReference type="InterPro" id="IPR032675">
    <property type="entry name" value="LRR_dom_sf"/>
</dbReference>
<dbReference type="Proteomes" id="UP001489004">
    <property type="component" value="Unassembled WGS sequence"/>
</dbReference>
<evidence type="ECO:0008006" key="7">
    <source>
        <dbReference type="Google" id="ProtNLM"/>
    </source>
</evidence>
<dbReference type="PANTHER" id="PTHR24113">
    <property type="entry name" value="RAN GTPASE-ACTIVATING PROTEIN 1"/>
    <property type="match status" value="1"/>
</dbReference>
<dbReference type="PANTHER" id="PTHR24113:SF12">
    <property type="entry name" value="RAN GTPASE-ACTIVATING PROTEIN 1"/>
    <property type="match status" value="1"/>
</dbReference>
<dbReference type="InterPro" id="IPR027038">
    <property type="entry name" value="RanGap"/>
</dbReference>
<gene>
    <name evidence="5" type="ORF">WJX72_006166</name>
</gene>
<name>A0AAW1PXD7_9CHLO</name>
<dbReference type="GO" id="GO:0006913">
    <property type="term" value="P:nucleocytoplasmic transport"/>
    <property type="evidence" value="ECO:0007669"/>
    <property type="project" value="TreeGrafter"/>
</dbReference>
<proteinExistence type="predicted"/>
<evidence type="ECO:0000313" key="5">
    <source>
        <dbReference type="EMBL" id="KAK9814455.1"/>
    </source>
</evidence>
<keyword evidence="2" id="KW-0343">GTPase activation</keyword>
<organism evidence="5 6">
    <name type="scientific">[Myrmecia] bisecta</name>
    <dbReference type="NCBI Taxonomy" id="41462"/>
    <lineage>
        <taxon>Eukaryota</taxon>
        <taxon>Viridiplantae</taxon>
        <taxon>Chlorophyta</taxon>
        <taxon>core chlorophytes</taxon>
        <taxon>Trebouxiophyceae</taxon>
        <taxon>Trebouxiales</taxon>
        <taxon>Trebouxiaceae</taxon>
        <taxon>Myrmecia</taxon>
    </lineage>
</organism>
<protein>
    <recommendedName>
        <fullName evidence="7">TIR domain-containing protein</fullName>
    </recommendedName>
</protein>
<dbReference type="GO" id="GO:0048471">
    <property type="term" value="C:perinuclear region of cytoplasm"/>
    <property type="evidence" value="ECO:0007669"/>
    <property type="project" value="TreeGrafter"/>
</dbReference>
<dbReference type="SUPFAM" id="SSF52047">
    <property type="entry name" value="RNI-like"/>
    <property type="match status" value="1"/>
</dbReference>
<dbReference type="GO" id="GO:0005096">
    <property type="term" value="F:GTPase activator activity"/>
    <property type="evidence" value="ECO:0007669"/>
    <property type="project" value="UniProtKB-KW"/>
</dbReference>
<dbReference type="AlphaFoldDB" id="A0AAW1PXD7"/>
<keyword evidence="6" id="KW-1185">Reference proteome</keyword>